<gene>
    <name evidence="2" type="ordered locus">Os03g0570458</name>
    <name evidence="2" type="ORF">OSNPB_030570458</name>
</gene>
<reference evidence="2 3" key="2">
    <citation type="journal article" date="2013" name="Plant Cell Physiol.">
        <title>Rice Annotation Project Database (RAP-DB): an integrative and interactive database for rice genomics.</title>
        <authorList>
            <person name="Sakai H."/>
            <person name="Lee S.S."/>
            <person name="Tanaka T."/>
            <person name="Numa H."/>
            <person name="Kim J."/>
            <person name="Kawahara Y."/>
            <person name="Wakimoto H."/>
            <person name="Yang C.C."/>
            <person name="Iwamoto M."/>
            <person name="Abe T."/>
            <person name="Yamada Y."/>
            <person name="Muto A."/>
            <person name="Inokuchi H."/>
            <person name="Ikemura T."/>
            <person name="Matsumoto T."/>
            <person name="Sasaki T."/>
            <person name="Itoh T."/>
        </authorList>
    </citation>
    <scope>NUCLEOTIDE SEQUENCE [LARGE SCALE GENOMIC DNA]</scope>
    <source>
        <strain evidence="3">cv. Nipponbare</strain>
    </source>
</reference>
<dbReference type="PaxDb" id="39947-A0A0P0VZG1"/>
<reference evidence="3" key="1">
    <citation type="journal article" date="2005" name="Nature">
        <title>The map-based sequence of the rice genome.</title>
        <authorList>
            <consortium name="International rice genome sequencing project (IRGSP)"/>
            <person name="Matsumoto T."/>
            <person name="Wu J."/>
            <person name="Kanamori H."/>
            <person name="Katayose Y."/>
            <person name="Fujisawa M."/>
            <person name="Namiki N."/>
            <person name="Mizuno H."/>
            <person name="Yamamoto K."/>
            <person name="Antonio B.A."/>
            <person name="Baba T."/>
            <person name="Sakata K."/>
            <person name="Nagamura Y."/>
            <person name="Aoki H."/>
            <person name="Arikawa K."/>
            <person name="Arita K."/>
            <person name="Bito T."/>
            <person name="Chiden Y."/>
            <person name="Fujitsuka N."/>
            <person name="Fukunaka R."/>
            <person name="Hamada M."/>
            <person name="Harada C."/>
            <person name="Hayashi A."/>
            <person name="Hijishita S."/>
            <person name="Honda M."/>
            <person name="Hosokawa S."/>
            <person name="Ichikawa Y."/>
            <person name="Idonuma A."/>
            <person name="Iijima M."/>
            <person name="Ikeda M."/>
            <person name="Ikeno M."/>
            <person name="Ito K."/>
            <person name="Ito S."/>
            <person name="Ito T."/>
            <person name="Ito Y."/>
            <person name="Ito Y."/>
            <person name="Iwabuchi A."/>
            <person name="Kamiya K."/>
            <person name="Karasawa W."/>
            <person name="Kurita K."/>
            <person name="Katagiri S."/>
            <person name="Kikuta A."/>
            <person name="Kobayashi H."/>
            <person name="Kobayashi N."/>
            <person name="Machita K."/>
            <person name="Maehara T."/>
            <person name="Masukawa M."/>
            <person name="Mizubayashi T."/>
            <person name="Mukai Y."/>
            <person name="Nagasaki H."/>
            <person name="Nagata Y."/>
            <person name="Naito S."/>
            <person name="Nakashima M."/>
            <person name="Nakama Y."/>
            <person name="Nakamichi Y."/>
            <person name="Nakamura M."/>
            <person name="Meguro A."/>
            <person name="Negishi M."/>
            <person name="Ohta I."/>
            <person name="Ohta T."/>
            <person name="Okamoto M."/>
            <person name="Ono N."/>
            <person name="Saji S."/>
            <person name="Sakaguchi M."/>
            <person name="Sakai K."/>
            <person name="Shibata M."/>
            <person name="Shimokawa T."/>
            <person name="Song J."/>
            <person name="Takazaki Y."/>
            <person name="Terasawa K."/>
            <person name="Tsugane M."/>
            <person name="Tsuji K."/>
            <person name="Ueda S."/>
            <person name="Waki K."/>
            <person name="Yamagata H."/>
            <person name="Yamamoto M."/>
            <person name="Yamamoto S."/>
            <person name="Yamane H."/>
            <person name="Yoshiki S."/>
            <person name="Yoshihara R."/>
            <person name="Yukawa K."/>
            <person name="Zhong H."/>
            <person name="Yano M."/>
            <person name="Yuan Q."/>
            <person name="Ouyang S."/>
            <person name="Liu J."/>
            <person name="Jones K.M."/>
            <person name="Gansberger K."/>
            <person name="Moffat K."/>
            <person name="Hill J."/>
            <person name="Bera J."/>
            <person name="Fadrosh D."/>
            <person name="Jin S."/>
            <person name="Johri S."/>
            <person name="Kim M."/>
            <person name="Overton L."/>
            <person name="Reardon M."/>
            <person name="Tsitrin T."/>
            <person name="Vuong H."/>
            <person name="Weaver B."/>
            <person name="Ciecko A."/>
            <person name="Tallon L."/>
            <person name="Jackson J."/>
            <person name="Pai G."/>
            <person name="Aken S.V."/>
            <person name="Utterback T."/>
            <person name="Reidmuller S."/>
            <person name="Feldblyum T."/>
            <person name="Hsiao J."/>
            <person name="Zismann V."/>
            <person name="Iobst S."/>
            <person name="de Vazeille A.R."/>
            <person name="Buell C.R."/>
            <person name="Ying K."/>
            <person name="Li Y."/>
            <person name="Lu T."/>
            <person name="Huang Y."/>
            <person name="Zhao Q."/>
            <person name="Feng Q."/>
            <person name="Zhang L."/>
            <person name="Zhu J."/>
            <person name="Weng Q."/>
            <person name="Mu J."/>
            <person name="Lu Y."/>
            <person name="Fan D."/>
            <person name="Liu Y."/>
            <person name="Guan J."/>
            <person name="Zhang Y."/>
            <person name="Yu S."/>
            <person name="Liu X."/>
            <person name="Zhang Y."/>
            <person name="Hong G."/>
            <person name="Han B."/>
            <person name="Choisne N."/>
            <person name="Demange N."/>
            <person name="Orjeda G."/>
            <person name="Samain S."/>
            <person name="Cattolico L."/>
            <person name="Pelletier E."/>
            <person name="Couloux A."/>
            <person name="Segurens B."/>
            <person name="Wincker P."/>
            <person name="D'Hont A."/>
            <person name="Scarpelli C."/>
            <person name="Weissenbach J."/>
            <person name="Salanoubat M."/>
            <person name="Quetier F."/>
            <person name="Yu Y."/>
            <person name="Kim H.R."/>
            <person name="Rambo T."/>
            <person name="Currie J."/>
            <person name="Collura K."/>
            <person name="Luo M."/>
            <person name="Yang T."/>
            <person name="Ammiraju J.S.S."/>
            <person name="Engler F."/>
            <person name="Soderlund C."/>
            <person name="Wing R.A."/>
            <person name="Palmer L.E."/>
            <person name="de la Bastide M."/>
            <person name="Spiegel L."/>
            <person name="Nascimento L."/>
            <person name="Zutavern T."/>
            <person name="O'Shaughnessy A."/>
            <person name="Dike S."/>
            <person name="Dedhia N."/>
            <person name="Preston R."/>
            <person name="Balija V."/>
            <person name="McCombie W.R."/>
            <person name="Chow T."/>
            <person name="Chen H."/>
            <person name="Chung M."/>
            <person name="Chen C."/>
            <person name="Shaw J."/>
            <person name="Wu H."/>
            <person name="Hsiao K."/>
            <person name="Chao Y."/>
            <person name="Chu M."/>
            <person name="Cheng C."/>
            <person name="Hour A."/>
            <person name="Lee P."/>
            <person name="Lin S."/>
            <person name="Lin Y."/>
            <person name="Liou J."/>
            <person name="Liu S."/>
            <person name="Hsing Y."/>
            <person name="Raghuvanshi S."/>
            <person name="Mohanty A."/>
            <person name="Bharti A.K."/>
            <person name="Gaur A."/>
            <person name="Gupta V."/>
            <person name="Kumar D."/>
            <person name="Ravi V."/>
            <person name="Vij S."/>
            <person name="Kapur A."/>
            <person name="Khurana P."/>
            <person name="Khurana P."/>
            <person name="Khurana J.P."/>
            <person name="Tyagi A.K."/>
            <person name="Gaikwad K."/>
            <person name="Singh A."/>
            <person name="Dalal V."/>
            <person name="Srivastava S."/>
            <person name="Dixit A."/>
            <person name="Pal A.K."/>
            <person name="Ghazi I.A."/>
            <person name="Yadav M."/>
            <person name="Pandit A."/>
            <person name="Bhargava A."/>
            <person name="Sureshbabu K."/>
            <person name="Batra K."/>
            <person name="Sharma T.R."/>
            <person name="Mohapatra T."/>
            <person name="Singh N.K."/>
            <person name="Messing J."/>
            <person name="Nelson A.B."/>
            <person name="Fuks G."/>
            <person name="Kavchok S."/>
            <person name="Keizer G."/>
            <person name="Linton E."/>
            <person name="Llaca V."/>
            <person name="Song R."/>
            <person name="Tanyolac B."/>
            <person name="Young S."/>
            <person name="Ho-Il K."/>
            <person name="Hahn J.H."/>
            <person name="Sangsakoo G."/>
            <person name="Vanavichit A."/>
            <person name="de Mattos Luiz.A.T."/>
            <person name="Zimmer P.D."/>
            <person name="Malone G."/>
            <person name="Dellagostin O."/>
            <person name="de Oliveira A.C."/>
            <person name="Bevan M."/>
            <person name="Bancroft I."/>
            <person name="Minx P."/>
            <person name="Cordum H."/>
            <person name="Wilson R."/>
            <person name="Cheng Z."/>
            <person name="Jin W."/>
            <person name="Jiang J."/>
            <person name="Leong S.A."/>
            <person name="Iwama H."/>
            <person name="Gojobori T."/>
            <person name="Itoh T."/>
            <person name="Niimura Y."/>
            <person name="Fujii Y."/>
            <person name="Habara T."/>
            <person name="Sakai H."/>
            <person name="Sato Y."/>
            <person name="Wilson G."/>
            <person name="Kumar K."/>
            <person name="McCouch S."/>
            <person name="Juretic N."/>
            <person name="Hoen D."/>
            <person name="Wright S."/>
            <person name="Bruskiewich R."/>
            <person name="Bureau T."/>
            <person name="Miyao A."/>
            <person name="Hirochika H."/>
            <person name="Nishikawa T."/>
            <person name="Kadowaki K."/>
            <person name="Sugiura M."/>
            <person name="Burr B."/>
            <person name="Sasaki T."/>
        </authorList>
    </citation>
    <scope>NUCLEOTIDE SEQUENCE [LARGE SCALE GENOMIC DNA]</scope>
    <source>
        <strain evidence="3">cv. Nipponbare</strain>
    </source>
</reference>
<dbReference type="EMBL" id="AP014959">
    <property type="protein sequence ID" value="BAS84986.1"/>
    <property type="molecule type" value="Genomic_DNA"/>
</dbReference>
<sequence length="71" mass="8056">MRIDSDRRRRLTLAPENRDGDDDDGVNTLHETADEAVISKLGRVGETMVVTGKQQVMVEAMDDRLDLMKLR</sequence>
<keyword evidence="3" id="KW-1185">Reference proteome</keyword>
<dbReference type="Proteomes" id="UP000059680">
    <property type="component" value="Chromosome 3"/>
</dbReference>
<dbReference type="InParanoid" id="A0A0P0VZG1"/>
<organism evidence="2 3">
    <name type="scientific">Oryza sativa subsp. japonica</name>
    <name type="common">Rice</name>
    <dbReference type="NCBI Taxonomy" id="39947"/>
    <lineage>
        <taxon>Eukaryota</taxon>
        <taxon>Viridiplantae</taxon>
        <taxon>Streptophyta</taxon>
        <taxon>Embryophyta</taxon>
        <taxon>Tracheophyta</taxon>
        <taxon>Spermatophyta</taxon>
        <taxon>Magnoliopsida</taxon>
        <taxon>Liliopsida</taxon>
        <taxon>Poales</taxon>
        <taxon>Poaceae</taxon>
        <taxon>BOP clade</taxon>
        <taxon>Oryzoideae</taxon>
        <taxon>Oryzeae</taxon>
        <taxon>Oryzinae</taxon>
        <taxon>Oryza</taxon>
        <taxon>Oryza sativa</taxon>
    </lineage>
</organism>
<evidence type="ECO:0000313" key="2">
    <source>
        <dbReference type="EMBL" id="BAS84986.1"/>
    </source>
</evidence>
<protein>
    <submittedName>
        <fullName evidence="2">Os03g0570458 protein</fullName>
    </submittedName>
</protein>
<accession>A0A0P0VZG1</accession>
<name>A0A0P0VZG1_ORYSJ</name>
<reference evidence="2 3" key="3">
    <citation type="journal article" date="2013" name="Rice">
        <title>Improvement of the Oryza sativa Nipponbare reference genome using next generation sequence and optical map data.</title>
        <authorList>
            <person name="Kawahara Y."/>
            <person name="de la Bastide M."/>
            <person name="Hamilton J.P."/>
            <person name="Kanamori H."/>
            <person name="McCombie W.R."/>
            <person name="Ouyang S."/>
            <person name="Schwartz D.C."/>
            <person name="Tanaka T."/>
            <person name="Wu J."/>
            <person name="Zhou S."/>
            <person name="Childs K.L."/>
            <person name="Davidson R.M."/>
            <person name="Lin H."/>
            <person name="Quesada-Ocampo L."/>
            <person name="Vaillancourt B."/>
            <person name="Sakai H."/>
            <person name="Lee S.S."/>
            <person name="Kim J."/>
            <person name="Numa H."/>
            <person name="Itoh T."/>
            <person name="Buell C.R."/>
            <person name="Matsumoto T."/>
        </authorList>
    </citation>
    <scope>NUCLEOTIDE SEQUENCE [LARGE SCALE GENOMIC DNA]</scope>
    <source>
        <strain evidence="3">cv. Nipponbare</strain>
    </source>
</reference>
<feature type="region of interest" description="Disordered" evidence="1">
    <location>
        <begin position="1"/>
        <end position="26"/>
    </location>
</feature>
<proteinExistence type="predicted"/>
<evidence type="ECO:0000313" key="3">
    <source>
        <dbReference type="Proteomes" id="UP000059680"/>
    </source>
</evidence>
<evidence type="ECO:0000256" key="1">
    <source>
        <dbReference type="SAM" id="MobiDB-lite"/>
    </source>
</evidence>
<dbReference type="AlphaFoldDB" id="A0A0P0VZG1"/>